<feature type="domain" description="Lipid/polyisoprenoid-binding YceI-like" evidence="2">
    <location>
        <begin position="14"/>
        <end position="172"/>
    </location>
</feature>
<dbReference type="SMART" id="SM00867">
    <property type="entry name" value="YceI"/>
    <property type="match status" value="1"/>
</dbReference>
<evidence type="ECO:0000259" key="2">
    <source>
        <dbReference type="SMART" id="SM00867"/>
    </source>
</evidence>
<organism evidence="3 4">
    <name type="scientific">Streptacidiphilus monticola</name>
    <dbReference type="NCBI Taxonomy" id="2161674"/>
    <lineage>
        <taxon>Bacteria</taxon>
        <taxon>Bacillati</taxon>
        <taxon>Actinomycetota</taxon>
        <taxon>Actinomycetes</taxon>
        <taxon>Kitasatosporales</taxon>
        <taxon>Streptomycetaceae</taxon>
        <taxon>Streptacidiphilus</taxon>
    </lineage>
</organism>
<accession>A0ABW1FUI0</accession>
<evidence type="ECO:0000313" key="4">
    <source>
        <dbReference type="Proteomes" id="UP001596174"/>
    </source>
</evidence>
<dbReference type="SUPFAM" id="SSF101874">
    <property type="entry name" value="YceI-like"/>
    <property type="match status" value="1"/>
</dbReference>
<comment type="similarity">
    <text evidence="1">Belongs to the UPF0312 family.</text>
</comment>
<dbReference type="InterPro" id="IPR036761">
    <property type="entry name" value="TTHA0802/YceI-like_sf"/>
</dbReference>
<dbReference type="PANTHER" id="PTHR34406:SF1">
    <property type="entry name" value="PROTEIN YCEI"/>
    <property type="match status" value="1"/>
</dbReference>
<dbReference type="Proteomes" id="UP001596174">
    <property type="component" value="Unassembled WGS sequence"/>
</dbReference>
<protein>
    <submittedName>
        <fullName evidence="3">YceI family protein</fullName>
    </submittedName>
</protein>
<dbReference type="EMBL" id="JBHSQJ010000001">
    <property type="protein sequence ID" value="MFC5905650.1"/>
    <property type="molecule type" value="Genomic_DNA"/>
</dbReference>
<dbReference type="InterPro" id="IPR007372">
    <property type="entry name" value="Lipid/polyisoprenoid-bd_YceI"/>
</dbReference>
<keyword evidence="4" id="KW-1185">Reference proteome</keyword>
<reference evidence="4" key="1">
    <citation type="journal article" date="2019" name="Int. J. Syst. Evol. Microbiol.">
        <title>The Global Catalogue of Microorganisms (GCM) 10K type strain sequencing project: providing services to taxonomists for standard genome sequencing and annotation.</title>
        <authorList>
            <consortium name="The Broad Institute Genomics Platform"/>
            <consortium name="The Broad Institute Genome Sequencing Center for Infectious Disease"/>
            <person name="Wu L."/>
            <person name="Ma J."/>
        </authorList>
    </citation>
    <scope>NUCLEOTIDE SEQUENCE [LARGE SCALE GENOMIC DNA]</scope>
    <source>
        <strain evidence="4">JCM 4816</strain>
    </source>
</reference>
<evidence type="ECO:0000313" key="3">
    <source>
        <dbReference type="EMBL" id="MFC5905650.1"/>
    </source>
</evidence>
<dbReference type="Gene3D" id="2.40.128.110">
    <property type="entry name" value="Lipid/polyisoprenoid-binding, YceI-like"/>
    <property type="match status" value="1"/>
</dbReference>
<name>A0ABW1FUI0_9ACTN</name>
<dbReference type="RefSeq" id="WP_380578287.1">
    <property type="nucleotide sequence ID" value="NZ_JBHSQJ010000001.1"/>
</dbReference>
<dbReference type="PANTHER" id="PTHR34406">
    <property type="entry name" value="PROTEIN YCEI"/>
    <property type="match status" value="1"/>
</dbReference>
<evidence type="ECO:0000256" key="1">
    <source>
        <dbReference type="ARBA" id="ARBA00008812"/>
    </source>
</evidence>
<gene>
    <name evidence="3" type="ORF">ACFP3V_00225</name>
</gene>
<comment type="caution">
    <text evidence="3">The sequence shown here is derived from an EMBL/GenBank/DDBJ whole genome shotgun (WGS) entry which is preliminary data.</text>
</comment>
<dbReference type="Pfam" id="PF04264">
    <property type="entry name" value="YceI"/>
    <property type="match status" value="1"/>
</dbReference>
<proteinExistence type="inferred from homology"/>
<sequence length="174" mass="18248">MTTQQQAVEAAVGTWTLDADASSIGLRTKSVWGLVKVTGRFGVTSGHGTVAPDGTVTGELVVDAASIDTANAKRDEHLRSAHFFDTANHPAITYRVNGVTPTGNGLFSVRGTLTVRDTTGPLPFTATAEGVGSDAITLTAEVPVDRRQFGVSFNQLGMMANDNVLTVTAVFRRA</sequence>